<dbReference type="GO" id="GO:0005615">
    <property type="term" value="C:extracellular space"/>
    <property type="evidence" value="ECO:0007669"/>
    <property type="project" value="TreeGrafter"/>
</dbReference>
<organism evidence="2 3">
    <name type="scientific">Mytilus galloprovincialis</name>
    <name type="common">Mediterranean mussel</name>
    <dbReference type="NCBI Taxonomy" id="29158"/>
    <lineage>
        <taxon>Eukaryota</taxon>
        <taxon>Metazoa</taxon>
        <taxon>Spiralia</taxon>
        <taxon>Lophotrochozoa</taxon>
        <taxon>Mollusca</taxon>
        <taxon>Bivalvia</taxon>
        <taxon>Autobranchia</taxon>
        <taxon>Pteriomorphia</taxon>
        <taxon>Mytilida</taxon>
        <taxon>Mytiloidea</taxon>
        <taxon>Mytilidae</taxon>
        <taxon>Mytilinae</taxon>
        <taxon>Mytilus</taxon>
    </lineage>
</organism>
<dbReference type="PANTHER" id="PTHR19143">
    <property type="entry name" value="FIBRINOGEN/TENASCIN/ANGIOPOEITIN"/>
    <property type="match status" value="1"/>
</dbReference>
<dbReference type="AlphaFoldDB" id="A0A3L5TU66"/>
<feature type="non-terminal residue" evidence="2">
    <location>
        <position position="1"/>
    </location>
</feature>
<evidence type="ECO:0000259" key="1">
    <source>
        <dbReference type="PROSITE" id="PS51406"/>
    </source>
</evidence>
<dbReference type="InterPro" id="IPR050373">
    <property type="entry name" value="Fibrinogen_C-term_domain"/>
</dbReference>
<dbReference type="InterPro" id="IPR036056">
    <property type="entry name" value="Fibrinogen-like_C"/>
</dbReference>
<sequence length="127" mass="14812">MPARPFNLVFQHRMNGKINFYRDWESYKSGFGNMNEEHWLGNENLHQLTSQGKYMLRIDMSDFENNHRHAIYSQFSVGSERAGYRLDVTGYSGDAGAYQAKQNKTKSVAKSEKSIRSLMREIYNSIM</sequence>
<evidence type="ECO:0000313" key="3">
    <source>
        <dbReference type="Proteomes" id="UP000266721"/>
    </source>
</evidence>
<name>A0A3L5TU66_MYTGA</name>
<dbReference type="SUPFAM" id="SSF56496">
    <property type="entry name" value="Fibrinogen C-terminal domain-like"/>
    <property type="match status" value="1"/>
</dbReference>
<dbReference type="InterPro" id="IPR014716">
    <property type="entry name" value="Fibrinogen_a/b/g_C_1"/>
</dbReference>
<evidence type="ECO:0000313" key="2">
    <source>
        <dbReference type="EMBL" id="OPL33492.1"/>
    </source>
</evidence>
<keyword evidence="3" id="KW-1185">Reference proteome</keyword>
<dbReference type="Pfam" id="PF00147">
    <property type="entry name" value="Fibrinogen_C"/>
    <property type="match status" value="1"/>
</dbReference>
<proteinExistence type="predicted"/>
<accession>A0A3L5TU66</accession>
<dbReference type="Proteomes" id="UP000266721">
    <property type="component" value="Unassembled WGS sequence"/>
</dbReference>
<dbReference type="SMART" id="SM00186">
    <property type="entry name" value="FBG"/>
    <property type="match status" value="1"/>
</dbReference>
<dbReference type="PANTHER" id="PTHR19143:SF458">
    <property type="entry name" value="FIBRINOGEN C-TERMINAL DOMAIN-CONTAINING PROTEIN-RELATED"/>
    <property type="match status" value="1"/>
</dbReference>
<gene>
    <name evidence="2" type="ORF">AM593_06473</name>
</gene>
<dbReference type="SMR" id="A0A3L5TU66"/>
<dbReference type="EMBL" id="KV582704">
    <property type="protein sequence ID" value="OPL33492.1"/>
    <property type="molecule type" value="Genomic_DNA"/>
</dbReference>
<feature type="domain" description="Fibrinogen C-terminal" evidence="1">
    <location>
        <begin position="1"/>
        <end position="96"/>
    </location>
</feature>
<reference evidence="2 3" key="1">
    <citation type="journal article" date="2016" name="PLoS ONE">
        <title>A First Insight into the Genome of the Filter-Feeder Mussel Mytilus galloprovincialis.</title>
        <authorList>
            <person name="Murgarella M."/>
            <person name="Puiu D."/>
            <person name="Novoa B."/>
            <person name="Figueras A."/>
            <person name="Posada D."/>
            <person name="Canchaya C."/>
        </authorList>
    </citation>
    <scope>NUCLEOTIDE SEQUENCE [LARGE SCALE GENOMIC DNA]</scope>
    <source>
        <tissue evidence="2">Muscle</tissue>
    </source>
</reference>
<protein>
    <submittedName>
        <fullName evidence="2">Microfibril-associated 4-like glycoprotein</fullName>
    </submittedName>
</protein>
<dbReference type="InterPro" id="IPR002181">
    <property type="entry name" value="Fibrinogen_a/b/g_C_dom"/>
</dbReference>
<dbReference type="Gene3D" id="3.90.215.10">
    <property type="entry name" value="Gamma Fibrinogen, chain A, domain 1"/>
    <property type="match status" value="1"/>
</dbReference>
<dbReference type="PROSITE" id="PS51406">
    <property type="entry name" value="FIBRINOGEN_C_2"/>
    <property type="match status" value="1"/>
</dbReference>
<comment type="caution">
    <text evidence="2">The sequence shown here is derived from an EMBL/GenBank/DDBJ whole genome shotgun (WGS) entry which is preliminary data.</text>
</comment>